<dbReference type="GeneTree" id="ENSGT00940000161327"/>
<evidence type="ECO:0000256" key="2">
    <source>
        <dbReference type="ARBA" id="ARBA00040260"/>
    </source>
</evidence>
<feature type="compositionally biased region" description="Polar residues" evidence="3">
    <location>
        <begin position="1"/>
        <end position="10"/>
    </location>
</feature>
<dbReference type="Ensembl" id="ENSPMRT00000032366.1">
    <property type="protein sequence ID" value="ENSPMRP00000030516.1"/>
    <property type="gene ID" value="ENSPMRG00000019747.1"/>
</dbReference>
<dbReference type="GO" id="GO:0060081">
    <property type="term" value="P:membrane hyperpolarization"/>
    <property type="evidence" value="ECO:0007669"/>
    <property type="project" value="TreeGrafter"/>
</dbReference>
<dbReference type="CDD" id="cd18366">
    <property type="entry name" value="BTB_POZ_KCTD7"/>
    <property type="match status" value="1"/>
</dbReference>
<evidence type="ECO:0000259" key="4">
    <source>
        <dbReference type="SMART" id="SM00225"/>
    </source>
</evidence>
<organism evidence="5 6">
    <name type="scientific">Podarcis muralis</name>
    <name type="common">Wall lizard</name>
    <name type="synonym">Lacerta muralis</name>
    <dbReference type="NCBI Taxonomy" id="64176"/>
    <lineage>
        <taxon>Eukaryota</taxon>
        <taxon>Metazoa</taxon>
        <taxon>Chordata</taxon>
        <taxon>Craniata</taxon>
        <taxon>Vertebrata</taxon>
        <taxon>Euteleostomi</taxon>
        <taxon>Lepidosauria</taxon>
        <taxon>Squamata</taxon>
        <taxon>Bifurcata</taxon>
        <taxon>Unidentata</taxon>
        <taxon>Episquamata</taxon>
        <taxon>Laterata</taxon>
        <taxon>Lacertibaenia</taxon>
        <taxon>Lacertidae</taxon>
        <taxon>Podarcis</taxon>
    </lineage>
</organism>
<dbReference type="InterPro" id="IPR057891">
    <property type="entry name" value="BTB_KCTD7"/>
</dbReference>
<sequence length="217" mass="24945">MVVVTGQTKVSDAMSSSDAEDDSQEPATPTATQAEHALSLLPQQFPEVVPLNVGGAYFTTRLSTLRRYEDTMLSAMFSGRHYIPTDAEGRYFIDRDGKFFGDVLNFLRSGDLPPRERVRAVYKEAQYYSIGPLLDLLEELQPLKGEKVRQAFLGLMPYYKEHLERIVEIAKLRAMQRKARFAKGITVDHQCIGVCDKHLINHYYCKRPIYEFKITWW</sequence>
<dbReference type="PANTHER" id="PTHR14499">
    <property type="entry name" value="POTASSIUM CHANNEL TETRAMERIZATION DOMAIN-CONTAINING"/>
    <property type="match status" value="1"/>
</dbReference>
<dbReference type="PANTHER" id="PTHR14499:SF122">
    <property type="entry name" value="BTB_POZ DOMAIN-CONTAINING PROTEIN KCTD7"/>
    <property type="match status" value="1"/>
</dbReference>
<evidence type="ECO:0000313" key="6">
    <source>
        <dbReference type="Proteomes" id="UP000472272"/>
    </source>
</evidence>
<dbReference type="GO" id="GO:0005829">
    <property type="term" value="C:cytosol"/>
    <property type="evidence" value="ECO:0007669"/>
    <property type="project" value="UniProtKB-SubCell"/>
</dbReference>
<evidence type="ECO:0000256" key="1">
    <source>
        <dbReference type="ARBA" id="ARBA00004514"/>
    </source>
</evidence>
<evidence type="ECO:0000313" key="5">
    <source>
        <dbReference type="Ensembl" id="ENSPMRP00000030516.1"/>
    </source>
</evidence>
<dbReference type="SUPFAM" id="SSF54695">
    <property type="entry name" value="POZ domain"/>
    <property type="match status" value="1"/>
</dbReference>
<protein>
    <recommendedName>
        <fullName evidence="2">BTB/POZ domain-containing protein KCTD7</fullName>
    </recommendedName>
</protein>
<reference evidence="5" key="3">
    <citation type="submission" date="2025-09" db="UniProtKB">
        <authorList>
            <consortium name="Ensembl"/>
        </authorList>
    </citation>
    <scope>IDENTIFICATION</scope>
</reference>
<dbReference type="Proteomes" id="UP000472272">
    <property type="component" value="Chromosome 15"/>
</dbReference>
<dbReference type="InterPro" id="IPR011333">
    <property type="entry name" value="SKP1/BTB/POZ_sf"/>
</dbReference>
<comment type="subcellular location">
    <subcellularLocation>
        <location evidence="1">Cytoplasm</location>
        <location evidence="1">Cytosol</location>
    </subcellularLocation>
</comment>
<evidence type="ECO:0000256" key="3">
    <source>
        <dbReference type="SAM" id="MobiDB-lite"/>
    </source>
</evidence>
<dbReference type="GO" id="GO:0051260">
    <property type="term" value="P:protein homooligomerization"/>
    <property type="evidence" value="ECO:0007669"/>
    <property type="project" value="InterPro"/>
</dbReference>
<dbReference type="AlphaFoldDB" id="A0A670K180"/>
<reference evidence="5" key="2">
    <citation type="submission" date="2025-08" db="UniProtKB">
        <authorList>
            <consortium name="Ensembl"/>
        </authorList>
    </citation>
    <scope>IDENTIFICATION</scope>
</reference>
<dbReference type="Gene3D" id="3.30.710.10">
    <property type="entry name" value="Potassium Channel Kv1.1, Chain A"/>
    <property type="match status" value="1"/>
</dbReference>
<feature type="domain" description="BTB" evidence="4">
    <location>
        <begin position="47"/>
        <end position="145"/>
    </location>
</feature>
<dbReference type="GO" id="GO:0005886">
    <property type="term" value="C:plasma membrane"/>
    <property type="evidence" value="ECO:0007669"/>
    <property type="project" value="UniProtKB-SubCell"/>
</dbReference>
<proteinExistence type="predicted"/>
<dbReference type="FunFam" id="3.30.710.10:FF:000046">
    <property type="entry name" value="BTB/POZ domain-containing protein KCTD7 isoform X1"/>
    <property type="match status" value="1"/>
</dbReference>
<name>A0A670K180_PODMU</name>
<reference evidence="5 6" key="1">
    <citation type="journal article" date="2019" name="Proc. Natl. Acad. Sci. U.S.A.">
        <title>Regulatory changes in pterin and carotenoid genes underlie balanced color polymorphisms in the wall lizard.</title>
        <authorList>
            <person name="Andrade P."/>
            <person name="Pinho C."/>
            <person name="Perez I de Lanuza G."/>
            <person name="Afonso S."/>
            <person name="Brejcha J."/>
            <person name="Rubin C.J."/>
            <person name="Wallerman O."/>
            <person name="Pereira P."/>
            <person name="Sabatino S.J."/>
            <person name="Bellati A."/>
            <person name="Pellitteri-Rosa D."/>
            <person name="Bosakova Z."/>
            <person name="Bunikis I."/>
            <person name="Carretero M.A."/>
            <person name="Feiner N."/>
            <person name="Marsik P."/>
            <person name="Pauperio F."/>
            <person name="Salvi D."/>
            <person name="Soler L."/>
            <person name="While G.M."/>
            <person name="Uller T."/>
            <person name="Font E."/>
            <person name="Andersson L."/>
            <person name="Carneiro M."/>
        </authorList>
    </citation>
    <scope>NUCLEOTIDE SEQUENCE</scope>
</reference>
<dbReference type="InterPro" id="IPR003131">
    <property type="entry name" value="T1-type_BTB"/>
</dbReference>
<accession>A0A670K180</accession>
<gene>
    <name evidence="5" type="primary">KCTD7</name>
</gene>
<keyword evidence="6" id="KW-1185">Reference proteome</keyword>
<dbReference type="InterPro" id="IPR000210">
    <property type="entry name" value="BTB/POZ_dom"/>
</dbReference>
<dbReference type="Pfam" id="PF02214">
    <property type="entry name" value="BTB_2"/>
    <property type="match status" value="1"/>
</dbReference>
<dbReference type="SMART" id="SM00225">
    <property type="entry name" value="BTB"/>
    <property type="match status" value="1"/>
</dbReference>
<feature type="region of interest" description="Disordered" evidence="3">
    <location>
        <begin position="1"/>
        <end position="32"/>
    </location>
</feature>